<dbReference type="GO" id="GO:0004743">
    <property type="term" value="F:pyruvate kinase activity"/>
    <property type="evidence" value="ECO:0007669"/>
    <property type="project" value="UniProtKB-EC"/>
</dbReference>
<dbReference type="Proteomes" id="UP000243975">
    <property type="component" value="Unassembled WGS sequence"/>
</dbReference>
<keyword evidence="10" id="KW-0460">Magnesium</keyword>
<dbReference type="Gramene" id="KVI10175">
    <property type="protein sequence ID" value="KVI10175"/>
    <property type="gene ID" value="Ccrd_011402"/>
</dbReference>
<evidence type="ECO:0000256" key="10">
    <source>
        <dbReference type="ARBA" id="ARBA00022842"/>
    </source>
</evidence>
<evidence type="ECO:0000256" key="5">
    <source>
        <dbReference type="ARBA" id="ARBA00022679"/>
    </source>
</evidence>
<comment type="caution">
    <text evidence="14">The sequence shown here is derived from an EMBL/GenBank/DDBJ whole genome shotgun (WGS) entry which is preliminary data.</text>
</comment>
<accession>A0A103YJA2</accession>
<evidence type="ECO:0000256" key="11">
    <source>
        <dbReference type="ARBA" id="ARBA00023152"/>
    </source>
</evidence>
<dbReference type="AlphaFoldDB" id="A0A103YJA2"/>
<evidence type="ECO:0000256" key="12">
    <source>
        <dbReference type="ARBA" id="ARBA00023317"/>
    </source>
</evidence>
<dbReference type="InterPro" id="IPR040442">
    <property type="entry name" value="Pyrv_kinase-like_dom_sf"/>
</dbReference>
<evidence type="ECO:0000313" key="14">
    <source>
        <dbReference type="EMBL" id="KVI10175.1"/>
    </source>
</evidence>
<gene>
    <name evidence="14" type="ORF">Ccrd_011402</name>
</gene>
<evidence type="ECO:0000256" key="8">
    <source>
        <dbReference type="ARBA" id="ARBA00022777"/>
    </source>
</evidence>
<keyword evidence="7" id="KW-0547">Nucleotide-binding</keyword>
<keyword evidence="6" id="KW-0479">Metal-binding</keyword>
<keyword evidence="5" id="KW-0808">Transferase</keyword>
<keyword evidence="11" id="KW-0324">Glycolysis</keyword>
<dbReference type="InterPro" id="IPR011037">
    <property type="entry name" value="Pyrv_Knase-like_insert_dom_sf"/>
</dbReference>
<proteinExistence type="inferred from homology"/>
<dbReference type="PANTHER" id="PTHR11817">
    <property type="entry name" value="PYRUVATE KINASE"/>
    <property type="match status" value="1"/>
</dbReference>
<keyword evidence="8 14" id="KW-0418">Kinase</keyword>
<dbReference type="FunFam" id="3.20.20.60:FF:000051">
    <property type="entry name" value="Pyruvate kinase family protein"/>
    <property type="match status" value="1"/>
</dbReference>
<evidence type="ECO:0000256" key="4">
    <source>
        <dbReference type="ARBA" id="ARBA00012142"/>
    </source>
</evidence>
<comment type="cofactor">
    <cofactor evidence="1">
        <name>K(+)</name>
        <dbReference type="ChEBI" id="CHEBI:29103"/>
    </cofactor>
</comment>
<dbReference type="GO" id="GO:0005524">
    <property type="term" value="F:ATP binding"/>
    <property type="evidence" value="ECO:0007669"/>
    <property type="project" value="UniProtKB-KW"/>
</dbReference>
<protein>
    <recommendedName>
        <fullName evidence="4">pyruvate kinase</fullName>
        <ecNumber evidence="4">2.7.1.40</ecNumber>
    </recommendedName>
</protein>
<feature type="domain" description="Pyruvate kinase barrel" evidence="13">
    <location>
        <begin position="331"/>
        <end position="418"/>
    </location>
</feature>
<evidence type="ECO:0000256" key="6">
    <source>
        <dbReference type="ARBA" id="ARBA00022723"/>
    </source>
</evidence>
<dbReference type="GO" id="GO:0000287">
    <property type="term" value="F:magnesium ion binding"/>
    <property type="evidence" value="ECO:0007669"/>
    <property type="project" value="InterPro"/>
</dbReference>
<keyword evidence="15" id="KW-1185">Reference proteome</keyword>
<dbReference type="EMBL" id="LEKV01001027">
    <property type="protein sequence ID" value="KVI10175.1"/>
    <property type="molecule type" value="Genomic_DNA"/>
</dbReference>
<evidence type="ECO:0000256" key="9">
    <source>
        <dbReference type="ARBA" id="ARBA00022840"/>
    </source>
</evidence>
<evidence type="ECO:0000256" key="2">
    <source>
        <dbReference type="ARBA" id="ARBA00004997"/>
    </source>
</evidence>
<name>A0A103YJA2_CYNCS</name>
<evidence type="ECO:0000313" key="15">
    <source>
        <dbReference type="Proteomes" id="UP000243975"/>
    </source>
</evidence>
<dbReference type="UniPathway" id="UPA00109">
    <property type="reaction ID" value="UER00188"/>
</dbReference>
<reference evidence="14 15" key="1">
    <citation type="journal article" date="2016" name="Sci. Rep.">
        <title>The genome sequence of the outbreeding globe artichoke constructed de novo incorporating a phase-aware low-pass sequencing strategy of F1 progeny.</title>
        <authorList>
            <person name="Scaglione D."/>
            <person name="Reyes-Chin-Wo S."/>
            <person name="Acquadro A."/>
            <person name="Froenicke L."/>
            <person name="Portis E."/>
            <person name="Beitel C."/>
            <person name="Tirone M."/>
            <person name="Mauro R."/>
            <person name="Lo Monaco A."/>
            <person name="Mauromicale G."/>
            <person name="Faccioli P."/>
            <person name="Cattivelli L."/>
            <person name="Rieseberg L."/>
            <person name="Michelmore R."/>
            <person name="Lanteri S."/>
        </authorList>
    </citation>
    <scope>NUCLEOTIDE SEQUENCE [LARGE SCALE GENOMIC DNA]</scope>
    <source>
        <strain evidence="14">2C</strain>
    </source>
</reference>
<dbReference type="GO" id="GO:0016301">
    <property type="term" value="F:kinase activity"/>
    <property type="evidence" value="ECO:0007669"/>
    <property type="project" value="UniProtKB-KW"/>
</dbReference>
<evidence type="ECO:0000256" key="7">
    <source>
        <dbReference type="ARBA" id="ARBA00022741"/>
    </source>
</evidence>
<evidence type="ECO:0000256" key="3">
    <source>
        <dbReference type="ARBA" id="ARBA00008663"/>
    </source>
</evidence>
<feature type="domain" description="Pyruvate kinase barrel" evidence="13">
    <location>
        <begin position="531"/>
        <end position="777"/>
    </location>
</feature>
<dbReference type="GO" id="GO:0030955">
    <property type="term" value="F:potassium ion binding"/>
    <property type="evidence" value="ECO:0007669"/>
    <property type="project" value="InterPro"/>
</dbReference>
<dbReference type="InterPro" id="IPR015793">
    <property type="entry name" value="Pyrv_Knase_brl"/>
</dbReference>
<keyword evidence="12 14" id="KW-0670">Pyruvate</keyword>
<evidence type="ECO:0000259" key="13">
    <source>
        <dbReference type="Pfam" id="PF00224"/>
    </source>
</evidence>
<dbReference type="InterPro" id="IPR001697">
    <property type="entry name" value="Pyr_Knase"/>
</dbReference>
<dbReference type="InterPro" id="IPR015813">
    <property type="entry name" value="Pyrv/PenolPyrv_kinase-like_dom"/>
</dbReference>
<comment type="pathway">
    <text evidence="2">Carbohydrate degradation; glycolysis; pyruvate from D-glyceraldehyde 3-phosphate: step 5/5.</text>
</comment>
<dbReference type="OMA" id="NCAHDDE"/>
<organism evidence="14 15">
    <name type="scientific">Cynara cardunculus var. scolymus</name>
    <name type="common">Globe artichoke</name>
    <name type="synonym">Cynara scolymus</name>
    <dbReference type="NCBI Taxonomy" id="59895"/>
    <lineage>
        <taxon>Eukaryota</taxon>
        <taxon>Viridiplantae</taxon>
        <taxon>Streptophyta</taxon>
        <taxon>Embryophyta</taxon>
        <taxon>Tracheophyta</taxon>
        <taxon>Spermatophyta</taxon>
        <taxon>Magnoliopsida</taxon>
        <taxon>eudicotyledons</taxon>
        <taxon>Gunneridae</taxon>
        <taxon>Pentapetalae</taxon>
        <taxon>asterids</taxon>
        <taxon>campanulids</taxon>
        <taxon>Asterales</taxon>
        <taxon>Asteraceae</taxon>
        <taxon>Carduoideae</taxon>
        <taxon>Cardueae</taxon>
        <taxon>Carduinae</taxon>
        <taxon>Cynara</taxon>
    </lineage>
</organism>
<comment type="similarity">
    <text evidence="3">Belongs to the pyruvate kinase family.</text>
</comment>
<dbReference type="SUPFAM" id="SSF51621">
    <property type="entry name" value="Phosphoenolpyruvate/pyruvate domain"/>
    <property type="match status" value="1"/>
</dbReference>
<dbReference type="Gene3D" id="3.20.20.60">
    <property type="entry name" value="Phosphoenolpyruvate-binding domains"/>
    <property type="match status" value="2"/>
</dbReference>
<dbReference type="STRING" id="59895.A0A103YJA2"/>
<dbReference type="Pfam" id="PF00224">
    <property type="entry name" value="PK"/>
    <property type="match status" value="2"/>
</dbReference>
<sequence length="816" mass="89444">MRSSQPLEVLRNVLDCPLFAETLSCRCRSVQLHLAQSSIMPQIIWHLSVFSASHKFHFLFSPIFELPVNTPSFWGQNFQGPYTTEAAVLASSNLHDKSLYISCGLDAKILVSGGKIVQAQRRLKRALPLTSIVSAIRNGNDEPERTVGAYAADQSLITSKNGRKSNDPAKEIVASSLYLSEDHLQNAQVLGNQGNLLDKLKAVHMHALAMEQWNASRLKLCHRRHATSAANLIHYLALRSLDVDQLKDDLSSVGLLNLETINPYVIASLSAGIQMLENLKSSSLDGDERVDGIANDKSSKNYSNSKFTIGMMTNRANSNRDILIGPPQDERTHIMVTVGEEAIANETFINDIIKTGATIIRINCAHGDPSVWSEIIRRAKVNSQMLEKSCRILMDLAGPKLRTGRMKAGPCVMKISPKKSAIGNVINSAQVWLAPEGAGPPPAHVSPDVVLYVDSKEFLTKLEVGDTVRFSDARGKQRSLMISKKFPVFTGVGFMADCTKTAYVQTGTELYIKGNKKKSSIGFVVDVPPTESFIRLKVGDLLVITRDSSNEQQQSTSSMVGTPRITCSSGYLFDSVKPGEPIAFDDGKIWGVIKGTSISEIVVSITYAGPRGTKLGPEKSINIPESKIQYEGLTSKDIMDLDFVATNADIVGISFVRDAHDIVVLRQELEKRKLKHLGIVLKIETKDGVKNLPIMLLEAMKLPNPLGVMIARGDLAVECGWEMMADIQEQILSICNAAHVPVIWATQVLESLVKTGVPTRAEITDVACGRRASCIMLNKGKHILEAIATLDTILKNSRSTKVKPEVRHLVLSNHLF</sequence>
<evidence type="ECO:0000256" key="1">
    <source>
        <dbReference type="ARBA" id="ARBA00001958"/>
    </source>
</evidence>
<dbReference type="EC" id="2.7.1.40" evidence="4"/>
<keyword evidence="9" id="KW-0067">ATP-binding</keyword>
<dbReference type="SUPFAM" id="SSF50800">
    <property type="entry name" value="PK beta-barrel domain-like"/>
    <property type="match status" value="1"/>
</dbReference>